<organism evidence="1 2">
    <name type="scientific">Reichenbachiella ulvae</name>
    <dbReference type="NCBI Taxonomy" id="2980104"/>
    <lineage>
        <taxon>Bacteria</taxon>
        <taxon>Pseudomonadati</taxon>
        <taxon>Bacteroidota</taxon>
        <taxon>Cytophagia</taxon>
        <taxon>Cytophagales</taxon>
        <taxon>Reichenbachiellaceae</taxon>
        <taxon>Reichenbachiella</taxon>
    </lineage>
</organism>
<keyword evidence="2" id="KW-1185">Reference proteome</keyword>
<gene>
    <name evidence="1" type="ORF">N7U62_16345</name>
</gene>
<dbReference type="Proteomes" id="UP001300692">
    <property type="component" value="Unassembled WGS sequence"/>
</dbReference>
<dbReference type="EMBL" id="JAOYOD010000001">
    <property type="protein sequence ID" value="MCV9388254.1"/>
    <property type="molecule type" value="Genomic_DNA"/>
</dbReference>
<dbReference type="RefSeq" id="WP_264139092.1">
    <property type="nucleotide sequence ID" value="NZ_JAOYOD010000001.1"/>
</dbReference>
<evidence type="ECO:0000313" key="2">
    <source>
        <dbReference type="Proteomes" id="UP001300692"/>
    </source>
</evidence>
<sequence length="126" mass="14662">MPRPDIQLLALRPAIKKATTEKSGVVETFQNAVIRPIIKLQHDVIIAMVENEKTFELAVSGAKTKDEYRSLANIWMQKRPKIKNQLIGVVMGMFLEEEIEDYHLHYHEYDKRIIQIILTRVADTLY</sequence>
<name>A0ABT3CXI1_9BACT</name>
<proteinExistence type="predicted"/>
<evidence type="ECO:0008006" key="3">
    <source>
        <dbReference type="Google" id="ProtNLM"/>
    </source>
</evidence>
<evidence type="ECO:0000313" key="1">
    <source>
        <dbReference type="EMBL" id="MCV9388254.1"/>
    </source>
</evidence>
<accession>A0ABT3CXI1</accession>
<protein>
    <recommendedName>
        <fullName evidence="3">Na+-translocating membrane potential-generating system MpsC domain-containing protein</fullName>
    </recommendedName>
</protein>
<comment type="caution">
    <text evidence="1">The sequence shown here is derived from an EMBL/GenBank/DDBJ whole genome shotgun (WGS) entry which is preliminary data.</text>
</comment>
<reference evidence="1 2" key="1">
    <citation type="submission" date="2022-10" db="EMBL/GenBank/DDBJ databases">
        <title>Comparative genomics and taxonomic characterization of three novel marine species of genus Reichenbachiella exhibiting antioxidant and polysaccharide degradation activities.</title>
        <authorList>
            <person name="Muhammad N."/>
            <person name="Lee Y.-J."/>
            <person name="Ko J."/>
            <person name="Kim S.-G."/>
        </authorList>
    </citation>
    <scope>NUCLEOTIDE SEQUENCE [LARGE SCALE GENOMIC DNA]</scope>
    <source>
        <strain evidence="1 2">ABR2-5</strain>
    </source>
</reference>